<dbReference type="SMART" id="SM00388">
    <property type="entry name" value="HisKA"/>
    <property type="match status" value="1"/>
</dbReference>
<dbReference type="PANTHER" id="PTHR43711:SF26">
    <property type="entry name" value="SENSOR HISTIDINE KINASE RCSC"/>
    <property type="match status" value="1"/>
</dbReference>
<dbReference type="InterPro" id="IPR005467">
    <property type="entry name" value="His_kinase_dom"/>
</dbReference>
<dbReference type="InterPro" id="IPR036097">
    <property type="entry name" value="HisK_dim/P_sf"/>
</dbReference>
<dbReference type="GO" id="GO:0000155">
    <property type="term" value="F:phosphorelay sensor kinase activity"/>
    <property type="evidence" value="ECO:0007669"/>
    <property type="project" value="InterPro"/>
</dbReference>
<dbReference type="InterPro" id="IPR003594">
    <property type="entry name" value="HATPase_dom"/>
</dbReference>
<dbReference type="InterPro" id="IPR050736">
    <property type="entry name" value="Sensor_HK_Regulatory"/>
</dbReference>
<feature type="transmembrane region" description="Helical" evidence="7">
    <location>
        <begin position="46"/>
        <end position="65"/>
    </location>
</feature>
<dbReference type="EMBL" id="PIUM01000002">
    <property type="protein sequence ID" value="PKU26061.1"/>
    <property type="molecule type" value="Genomic_DNA"/>
</dbReference>
<dbReference type="FunFam" id="3.30.565.10:FF:000049">
    <property type="entry name" value="Two-component sensor histidine kinase"/>
    <property type="match status" value="1"/>
</dbReference>
<evidence type="ECO:0000313" key="9">
    <source>
        <dbReference type="EMBL" id="PKU26061.1"/>
    </source>
</evidence>
<evidence type="ECO:0000256" key="5">
    <source>
        <dbReference type="ARBA" id="ARBA00022777"/>
    </source>
</evidence>
<name>A0A2N3Q0C0_9PROT</name>
<keyword evidence="4" id="KW-0808">Transferase</keyword>
<protein>
    <recommendedName>
        <fullName evidence="2">histidine kinase</fullName>
        <ecNumber evidence="2">2.7.13.3</ecNumber>
    </recommendedName>
</protein>
<comment type="catalytic activity">
    <reaction evidence="1">
        <text>ATP + protein L-histidine = ADP + protein N-phospho-L-histidine.</text>
        <dbReference type="EC" id="2.7.13.3"/>
    </reaction>
</comment>
<dbReference type="Proteomes" id="UP000233293">
    <property type="component" value="Unassembled WGS sequence"/>
</dbReference>
<dbReference type="InterPro" id="IPR003661">
    <property type="entry name" value="HisK_dim/P_dom"/>
</dbReference>
<evidence type="ECO:0000313" key="10">
    <source>
        <dbReference type="Proteomes" id="UP000233293"/>
    </source>
</evidence>
<keyword evidence="3" id="KW-0597">Phosphoprotein</keyword>
<evidence type="ECO:0000256" key="6">
    <source>
        <dbReference type="ARBA" id="ARBA00023012"/>
    </source>
</evidence>
<evidence type="ECO:0000256" key="3">
    <source>
        <dbReference type="ARBA" id="ARBA00022553"/>
    </source>
</evidence>
<dbReference type="InterPro" id="IPR004358">
    <property type="entry name" value="Sig_transdc_His_kin-like_C"/>
</dbReference>
<evidence type="ECO:0000256" key="7">
    <source>
        <dbReference type="SAM" id="Phobius"/>
    </source>
</evidence>
<dbReference type="AlphaFoldDB" id="A0A2N3Q0C0"/>
<keyword evidence="7" id="KW-1133">Transmembrane helix</keyword>
<dbReference type="SUPFAM" id="SSF55874">
    <property type="entry name" value="ATPase domain of HSP90 chaperone/DNA topoisomerase II/histidine kinase"/>
    <property type="match status" value="1"/>
</dbReference>
<evidence type="ECO:0000256" key="2">
    <source>
        <dbReference type="ARBA" id="ARBA00012438"/>
    </source>
</evidence>
<feature type="domain" description="Histidine kinase" evidence="8">
    <location>
        <begin position="144"/>
        <end position="357"/>
    </location>
</feature>
<dbReference type="PRINTS" id="PR00344">
    <property type="entry name" value="BCTRLSENSOR"/>
</dbReference>
<dbReference type="SUPFAM" id="SSF47384">
    <property type="entry name" value="Homodimeric domain of signal transducing histidine kinase"/>
    <property type="match status" value="1"/>
</dbReference>
<dbReference type="PROSITE" id="PS50109">
    <property type="entry name" value="HIS_KIN"/>
    <property type="match status" value="1"/>
</dbReference>
<dbReference type="SMART" id="SM00387">
    <property type="entry name" value="HATPase_c"/>
    <property type="match status" value="1"/>
</dbReference>
<keyword evidence="10" id="KW-1185">Reference proteome</keyword>
<sequence length="373" mass="41647">MLGSESQDLPENIHNGYGAQFRYRRFNMDLASGINSLIRDLADSPMWLPALLFAFSTLGFALLWLRLRRHMRRVCEALTASSDANNDQAAILRMRPDDVATLLAALSRDLDETRRRLAVVIAERETEREAAQLADHSKTRFLAAASHDLRQPLQALGLFVATLAQRQLPADIKNIVDKIEGSLEALEHLLDGLLDISRLDAGAVEAHSVAFPLQSLFDRMSLEFEPLAERKGLRFRVIRTSAVVRSDPALLERILRNLLSNAIRYTRSGGVLVGCLRRNKALRVEIWDSGMGIAQEDQKEIFREFRQLSRGVGTERQGLGLGLAIVERLSQLLGLQIEVRSLVGKGSMFAIILPASAHLYERTRNPTSAIHAE</sequence>
<proteinExistence type="predicted"/>
<dbReference type="Gene3D" id="3.30.565.10">
    <property type="entry name" value="Histidine kinase-like ATPase, C-terminal domain"/>
    <property type="match status" value="1"/>
</dbReference>
<comment type="caution">
    <text evidence="9">The sequence shown here is derived from an EMBL/GenBank/DDBJ whole genome shotgun (WGS) entry which is preliminary data.</text>
</comment>
<dbReference type="PANTHER" id="PTHR43711">
    <property type="entry name" value="TWO-COMPONENT HISTIDINE KINASE"/>
    <property type="match status" value="1"/>
</dbReference>
<evidence type="ECO:0000256" key="4">
    <source>
        <dbReference type="ARBA" id="ARBA00022679"/>
    </source>
</evidence>
<accession>A0A2N3Q0C0</accession>
<dbReference type="CDD" id="cd00082">
    <property type="entry name" value="HisKA"/>
    <property type="match status" value="1"/>
</dbReference>
<organism evidence="9 10">
    <name type="scientific">Telmatospirillum siberiense</name>
    <dbReference type="NCBI Taxonomy" id="382514"/>
    <lineage>
        <taxon>Bacteria</taxon>
        <taxon>Pseudomonadati</taxon>
        <taxon>Pseudomonadota</taxon>
        <taxon>Alphaproteobacteria</taxon>
        <taxon>Rhodospirillales</taxon>
        <taxon>Rhodospirillaceae</taxon>
        <taxon>Telmatospirillum</taxon>
    </lineage>
</organism>
<dbReference type="Gene3D" id="1.10.287.130">
    <property type="match status" value="1"/>
</dbReference>
<evidence type="ECO:0000256" key="1">
    <source>
        <dbReference type="ARBA" id="ARBA00000085"/>
    </source>
</evidence>
<gene>
    <name evidence="9" type="ORF">CWS72_02685</name>
</gene>
<keyword evidence="6" id="KW-0902">Two-component regulatory system</keyword>
<dbReference type="Pfam" id="PF00512">
    <property type="entry name" value="HisKA"/>
    <property type="match status" value="1"/>
</dbReference>
<dbReference type="EC" id="2.7.13.3" evidence="2"/>
<dbReference type="Pfam" id="PF02518">
    <property type="entry name" value="HATPase_c"/>
    <property type="match status" value="1"/>
</dbReference>
<keyword evidence="7" id="KW-0812">Transmembrane</keyword>
<evidence type="ECO:0000259" key="8">
    <source>
        <dbReference type="PROSITE" id="PS50109"/>
    </source>
</evidence>
<keyword evidence="5" id="KW-0418">Kinase</keyword>
<reference evidence="10" key="1">
    <citation type="submission" date="2017-12" db="EMBL/GenBank/DDBJ databases">
        <title>Draft genome sequence of Telmatospirillum siberiense 26-4b1T, an acidotolerant peatland alphaproteobacterium potentially involved in sulfur cycling.</title>
        <authorList>
            <person name="Hausmann B."/>
            <person name="Pjevac P."/>
            <person name="Schreck K."/>
            <person name="Herbold C.W."/>
            <person name="Daims H."/>
            <person name="Wagner M."/>
            <person name="Pester M."/>
            <person name="Loy A."/>
        </authorList>
    </citation>
    <scope>NUCLEOTIDE SEQUENCE [LARGE SCALE GENOMIC DNA]</scope>
    <source>
        <strain evidence="10">26-4b1</strain>
    </source>
</reference>
<dbReference type="InterPro" id="IPR036890">
    <property type="entry name" value="HATPase_C_sf"/>
</dbReference>
<keyword evidence="7" id="KW-0472">Membrane</keyword>